<name>A0A7M1LB27_9CETA</name>
<dbReference type="PANTHER" id="PTHR11435">
    <property type="entry name" value="NADH UBIQUINONE OXIDOREDUCTASE SUBUNIT ND6"/>
    <property type="match status" value="1"/>
</dbReference>
<organism evidence="16">
    <name type="scientific">Phocoena dioptrica</name>
    <name type="common">spectacled porpoise</name>
    <dbReference type="NCBI Taxonomy" id="34890"/>
    <lineage>
        <taxon>Eukaryota</taxon>
        <taxon>Metazoa</taxon>
        <taxon>Chordata</taxon>
        <taxon>Craniata</taxon>
        <taxon>Vertebrata</taxon>
        <taxon>Euteleostomi</taxon>
        <taxon>Mammalia</taxon>
        <taxon>Eutheria</taxon>
        <taxon>Laurasiatheria</taxon>
        <taxon>Artiodactyla</taxon>
        <taxon>Whippomorpha</taxon>
        <taxon>Cetacea</taxon>
        <taxon>Odontoceti</taxon>
        <taxon>Phocoenidae</taxon>
        <taxon>Phocoena</taxon>
    </lineage>
</organism>
<dbReference type="CTD" id="4541"/>
<dbReference type="Pfam" id="PF00499">
    <property type="entry name" value="Oxidored_q3"/>
    <property type="match status" value="1"/>
</dbReference>
<comment type="function">
    <text evidence="15">Core subunit of the mitochondrial membrane respiratory chain NADH dehydrogenase (Complex I) which catalyzes electron transfer from NADH through the respiratory chain, using ubiquinone as an electron acceptor. Essential for the catalytic activity and assembly of complex I.</text>
</comment>
<geneLocation type="mitochondrion" evidence="16"/>
<evidence type="ECO:0000256" key="14">
    <source>
        <dbReference type="ARBA" id="ARBA00049551"/>
    </source>
</evidence>
<dbReference type="EC" id="7.1.1.2" evidence="3 15"/>
<dbReference type="GO" id="GO:0008137">
    <property type="term" value="F:NADH dehydrogenase (ubiquinone) activity"/>
    <property type="evidence" value="ECO:0007669"/>
    <property type="project" value="UniProtKB-UniRule"/>
</dbReference>
<dbReference type="EMBL" id="MT948078">
    <property type="protein sequence ID" value="QOQ85231.1"/>
    <property type="molecule type" value="Genomic_DNA"/>
</dbReference>
<evidence type="ECO:0000256" key="3">
    <source>
        <dbReference type="ARBA" id="ARBA00012944"/>
    </source>
</evidence>
<dbReference type="RefSeq" id="YP_010026438.1">
    <property type="nucleotide sequence ID" value="NC_053752.1"/>
</dbReference>
<evidence type="ECO:0000313" key="16">
    <source>
        <dbReference type="EMBL" id="QOQ85231.1"/>
    </source>
</evidence>
<comment type="similarity">
    <text evidence="2 15">Belongs to the complex I subunit 6 family.</text>
</comment>
<reference evidence="16" key="1">
    <citation type="journal article" date="2020" name="Sci. Rep.">
        <title>Mitochondrial genomics reveals the evolutionary history of the porpoises (Phocoenidae) across the speciation continuum.</title>
        <authorList>
            <person name="Ben Chehida Y."/>
            <person name="Thumloup J."/>
            <person name="Schumacher C."/>
            <person name="Harkins T."/>
            <person name="Aguilar A."/>
            <person name="Borrell A."/>
            <person name="Ferreira M."/>
            <person name="Rojas-Bracho L."/>
            <person name="Robertson K.M."/>
            <person name="Taylor B.L."/>
            <person name="Vikingsson G.A."/>
            <person name="Weyna A."/>
            <person name="Romiguier J."/>
            <person name="Morin P.A."/>
            <person name="Fontaine M.C."/>
        </authorList>
    </citation>
    <scope>NUCLEOTIDE SEQUENCE</scope>
    <source>
        <strain evidence="16">7014</strain>
    </source>
</reference>
<evidence type="ECO:0000256" key="4">
    <source>
        <dbReference type="ARBA" id="ARBA00021095"/>
    </source>
</evidence>
<dbReference type="InterPro" id="IPR001457">
    <property type="entry name" value="NADH_UbQ/plastoQ_OxRdtase_su6"/>
</dbReference>
<evidence type="ECO:0000256" key="2">
    <source>
        <dbReference type="ARBA" id="ARBA00005698"/>
    </source>
</evidence>
<keyword evidence="12 15" id="KW-0496">Mitochondrion</keyword>
<evidence type="ECO:0000256" key="11">
    <source>
        <dbReference type="ARBA" id="ARBA00023027"/>
    </source>
</evidence>
<feature type="transmembrane region" description="Helical" evidence="15">
    <location>
        <begin position="5"/>
        <end position="21"/>
    </location>
</feature>
<feature type="transmembrane region" description="Helical" evidence="15">
    <location>
        <begin position="146"/>
        <end position="169"/>
    </location>
</feature>
<keyword evidence="15" id="KW-0830">Ubiquinone</keyword>
<feature type="transmembrane region" description="Helical" evidence="15">
    <location>
        <begin position="54"/>
        <end position="76"/>
    </location>
</feature>
<evidence type="ECO:0000256" key="7">
    <source>
        <dbReference type="ARBA" id="ARBA00022692"/>
    </source>
</evidence>
<comment type="subcellular location">
    <subcellularLocation>
        <location evidence="1 15">Mitochondrion membrane</location>
        <topology evidence="1 15">Multi-pass membrane protein</topology>
    </subcellularLocation>
</comment>
<keyword evidence="7 15" id="KW-0812">Transmembrane</keyword>
<proteinExistence type="inferred from homology"/>
<gene>
    <name evidence="16" type="primary">ND6</name>
</gene>
<keyword evidence="9 15" id="KW-0249">Electron transport</keyword>
<evidence type="ECO:0000256" key="1">
    <source>
        <dbReference type="ARBA" id="ARBA00004225"/>
    </source>
</evidence>
<evidence type="ECO:0000256" key="10">
    <source>
        <dbReference type="ARBA" id="ARBA00022989"/>
    </source>
</evidence>
<keyword evidence="13 15" id="KW-0472">Membrane</keyword>
<evidence type="ECO:0000256" key="13">
    <source>
        <dbReference type="ARBA" id="ARBA00023136"/>
    </source>
</evidence>
<dbReference type="InterPro" id="IPR050269">
    <property type="entry name" value="ComplexI_Subunit6"/>
</dbReference>
<keyword evidence="8 15" id="KW-1278">Translocase</keyword>
<accession>A0A7M1LB27</accession>
<sequence length="175" mass="18768">MTMYIVFIMSVIFVISLVGVSSKPSPIYGGLGLIVGGAVGCGIVFSFGGSFLGLMVFLVYLGGMLVVFGYTTAMATEQYPEVWVSNKVVLGGFLLGLITEFLVVFCALGEEEVSFVFEFNGLGDWVIYDTGDSGFFSEEAMGIAALYSYGTWLVIVTGWSLFIGVVVIMEITRGN</sequence>
<dbReference type="GO" id="GO:0031966">
    <property type="term" value="C:mitochondrial membrane"/>
    <property type="evidence" value="ECO:0007669"/>
    <property type="project" value="UniProtKB-SubCell"/>
</dbReference>
<evidence type="ECO:0000256" key="6">
    <source>
        <dbReference type="ARBA" id="ARBA00022660"/>
    </source>
</evidence>
<feature type="transmembrane region" description="Helical" evidence="15">
    <location>
        <begin position="27"/>
        <end position="47"/>
    </location>
</feature>
<evidence type="ECO:0000256" key="15">
    <source>
        <dbReference type="RuleBase" id="RU004430"/>
    </source>
</evidence>
<evidence type="ECO:0000256" key="5">
    <source>
        <dbReference type="ARBA" id="ARBA00022448"/>
    </source>
</evidence>
<dbReference type="PANTHER" id="PTHR11435:SF1">
    <property type="entry name" value="NADH-UBIQUINONE OXIDOREDUCTASE CHAIN 6"/>
    <property type="match status" value="1"/>
</dbReference>
<evidence type="ECO:0000256" key="9">
    <source>
        <dbReference type="ARBA" id="ARBA00022982"/>
    </source>
</evidence>
<dbReference type="AlphaFoldDB" id="A0A7M1LB27"/>
<keyword evidence="10 15" id="KW-1133">Transmembrane helix</keyword>
<protein>
    <recommendedName>
        <fullName evidence="4 15">NADH-ubiquinone oxidoreductase chain 6</fullName>
        <ecNumber evidence="3 15">7.1.1.2</ecNumber>
    </recommendedName>
</protein>
<keyword evidence="11 15" id="KW-0520">NAD</keyword>
<keyword evidence="6 15" id="KW-0679">Respiratory chain</keyword>
<evidence type="ECO:0000256" key="12">
    <source>
        <dbReference type="ARBA" id="ARBA00023128"/>
    </source>
</evidence>
<dbReference type="Gene3D" id="1.20.120.1200">
    <property type="entry name" value="NADH-ubiquinone/plastoquinone oxidoreductase chain 6, subunit NuoJ"/>
    <property type="match status" value="1"/>
</dbReference>
<comment type="catalytic activity">
    <reaction evidence="14 15">
        <text>a ubiquinone + NADH + 5 H(+)(in) = a ubiquinol + NAD(+) + 4 H(+)(out)</text>
        <dbReference type="Rhea" id="RHEA:29091"/>
        <dbReference type="Rhea" id="RHEA-COMP:9565"/>
        <dbReference type="Rhea" id="RHEA-COMP:9566"/>
        <dbReference type="ChEBI" id="CHEBI:15378"/>
        <dbReference type="ChEBI" id="CHEBI:16389"/>
        <dbReference type="ChEBI" id="CHEBI:17976"/>
        <dbReference type="ChEBI" id="CHEBI:57540"/>
        <dbReference type="ChEBI" id="CHEBI:57945"/>
        <dbReference type="EC" id="7.1.1.2"/>
    </reaction>
</comment>
<dbReference type="GeneID" id="63367771"/>
<keyword evidence="5 15" id="KW-0813">Transport</keyword>
<dbReference type="InterPro" id="IPR042106">
    <property type="entry name" value="Nuo/plastoQ_OxRdtase_6_NuoJ"/>
</dbReference>
<feature type="transmembrane region" description="Helical" evidence="15">
    <location>
        <begin position="88"/>
        <end position="108"/>
    </location>
</feature>
<evidence type="ECO:0000256" key="8">
    <source>
        <dbReference type="ARBA" id="ARBA00022967"/>
    </source>
</evidence>